<evidence type="ECO:0000313" key="2">
    <source>
        <dbReference type="Proteomes" id="UP000550729"/>
    </source>
</evidence>
<keyword evidence="2" id="KW-1185">Reference proteome</keyword>
<gene>
    <name evidence="1" type="ORF">HH308_04670</name>
</gene>
<protein>
    <submittedName>
        <fullName evidence="1">SRPBCC family protein</fullName>
    </submittedName>
</protein>
<comment type="caution">
    <text evidence="1">The sequence shown here is derived from an EMBL/GenBank/DDBJ whole genome shotgun (WGS) entry which is preliminary data.</text>
</comment>
<name>A0A848KPA9_9ACTN</name>
<dbReference type="Pfam" id="PF10604">
    <property type="entry name" value="Polyketide_cyc2"/>
    <property type="match status" value="1"/>
</dbReference>
<dbReference type="RefSeq" id="WP_170193022.1">
    <property type="nucleotide sequence ID" value="NZ_JABBNB010000004.1"/>
</dbReference>
<dbReference type="Gene3D" id="3.30.530.20">
    <property type="match status" value="1"/>
</dbReference>
<reference evidence="1 2" key="1">
    <citation type="submission" date="2020-04" db="EMBL/GenBank/DDBJ databases">
        <title>Gordonia sp. nov. TBRC 11910.</title>
        <authorList>
            <person name="Suriyachadkun C."/>
        </authorList>
    </citation>
    <scope>NUCLEOTIDE SEQUENCE [LARGE SCALE GENOMIC DNA]</scope>
    <source>
        <strain evidence="1 2">TBRC 11910</strain>
    </source>
</reference>
<proteinExistence type="predicted"/>
<dbReference type="InterPro" id="IPR023393">
    <property type="entry name" value="START-like_dom_sf"/>
</dbReference>
<dbReference type="EMBL" id="JABBNB010000004">
    <property type="protein sequence ID" value="NMO00506.1"/>
    <property type="molecule type" value="Genomic_DNA"/>
</dbReference>
<dbReference type="Proteomes" id="UP000550729">
    <property type="component" value="Unassembled WGS sequence"/>
</dbReference>
<organism evidence="1 2">
    <name type="scientific">Gordonia asplenii</name>
    <dbReference type="NCBI Taxonomy" id="2725283"/>
    <lineage>
        <taxon>Bacteria</taxon>
        <taxon>Bacillati</taxon>
        <taxon>Actinomycetota</taxon>
        <taxon>Actinomycetes</taxon>
        <taxon>Mycobacteriales</taxon>
        <taxon>Gordoniaceae</taxon>
        <taxon>Gordonia</taxon>
    </lineage>
</organism>
<dbReference type="SUPFAM" id="SSF55961">
    <property type="entry name" value="Bet v1-like"/>
    <property type="match status" value="1"/>
</dbReference>
<dbReference type="InterPro" id="IPR019587">
    <property type="entry name" value="Polyketide_cyclase/dehydratase"/>
</dbReference>
<dbReference type="AlphaFoldDB" id="A0A848KPA9"/>
<sequence>MSPTYTITRSTEIAAQPAQIHPYLNDFRQWVHWSPWEGVDADLKREYSGADRGVGARYAWTGNRKAGAGSMEITADAAERVDVRLVFSRPMKATNDVVFTLVSSGAGTRVTWAMTGPHSLFSRVGSALGFFDRLLGKDFEKGLASLKNVVEAA</sequence>
<evidence type="ECO:0000313" key="1">
    <source>
        <dbReference type="EMBL" id="NMO00506.1"/>
    </source>
</evidence>
<accession>A0A848KPA9</accession>
<dbReference type="CDD" id="cd07818">
    <property type="entry name" value="SRPBCC_1"/>
    <property type="match status" value="1"/>
</dbReference>